<dbReference type="EMBL" id="FP929032">
    <property type="protein sequence ID" value="CBK64443.1"/>
    <property type="molecule type" value="Genomic_DNA"/>
</dbReference>
<gene>
    <name evidence="2" type="ORF">AL1_21450</name>
</gene>
<dbReference type="BioCyc" id="ASHA717959:AL1_RS10040-MONOMER"/>
<evidence type="ECO:0000259" key="1">
    <source>
        <dbReference type="Pfam" id="PF02464"/>
    </source>
</evidence>
<proteinExistence type="predicted"/>
<dbReference type="InterPro" id="IPR008136">
    <property type="entry name" value="CinA_C"/>
</dbReference>
<reference evidence="2 3" key="1">
    <citation type="submission" date="2010-03" db="EMBL/GenBank/DDBJ databases">
        <title>The genome sequence of Alistipes shahii WAL 8301.</title>
        <authorList>
            <consortium name="metaHIT consortium -- http://www.metahit.eu/"/>
            <person name="Pajon A."/>
            <person name="Turner K."/>
            <person name="Parkhill J."/>
        </authorList>
    </citation>
    <scope>NUCLEOTIDE SEQUENCE [LARGE SCALE GENOMIC DNA]</scope>
    <source>
        <strain evidence="2 3">WAL 8301</strain>
    </source>
</reference>
<dbReference type="Pfam" id="PF02464">
    <property type="entry name" value="CinA"/>
    <property type="match status" value="1"/>
</dbReference>
<dbReference type="PATRIC" id="fig|717959.3.peg.606"/>
<organism evidence="2 3">
    <name type="scientific">Alistipes shahii WAL 8301</name>
    <dbReference type="NCBI Taxonomy" id="717959"/>
    <lineage>
        <taxon>Bacteria</taxon>
        <taxon>Pseudomonadati</taxon>
        <taxon>Bacteroidota</taxon>
        <taxon>Bacteroidia</taxon>
        <taxon>Bacteroidales</taxon>
        <taxon>Rikenellaceae</taxon>
        <taxon>Alistipes</taxon>
    </lineage>
</organism>
<dbReference type="KEGG" id="ash:AL1_21450"/>
<protein>
    <submittedName>
        <fullName evidence="2">Competence/damage-inducible protein CinA C-terminal domain</fullName>
    </submittedName>
</protein>
<evidence type="ECO:0000313" key="3">
    <source>
        <dbReference type="Proteomes" id="UP000008794"/>
    </source>
</evidence>
<dbReference type="NCBIfam" id="TIGR00199">
    <property type="entry name" value="PncC_domain"/>
    <property type="match status" value="1"/>
</dbReference>
<dbReference type="HOGENOM" id="CLU_030805_1_2_10"/>
<dbReference type="RefSeq" id="WP_015547262.1">
    <property type="nucleotide sequence ID" value="NC_021030.1"/>
</dbReference>
<keyword evidence="3" id="KW-1185">Reference proteome</keyword>
<dbReference type="InterPro" id="IPR036653">
    <property type="entry name" value="CinA-like_C"/>
</dbReference>
<dbReference type="Proteomes" id="UP000008794">
    <property type="component" value="Chromosome"/>
</dbReference>
<dbReference type="GeneID" id="92756472"/>
<sequence>MNKIFALPALLLTITACTNPEKRVHQLLTERMETLAVAESCTGGSIAARLMATPGASAYFKGGVVAYWNQTKESLLGIPRDTIALYGVVSEEIVRMMAESVRNVTDTHYGIATTGIAGPSGGTPELPAGSVWIAVSSPIHTVSRLVYINGSRDKVIRKAGTAAIALLEEELLQEKSGQYAP</sequence>
<reference evidence="2 3" key="2">
    <citation type="submission" date="2010-03" db="EMBL/GenBank/DDBJ databases">
        <authorList>
            <person name="Pajon A."/>
        </authorList>
    </citation>
    <scope>NUCLEOTIDE SEQUENCE [LARGE SCALE GENOMIC DNA]</scope>
    <source>
        <strain evidence="2 3">WAL 8301</strain>
    </source>
</reference>
<accession>D4IND1</accession>
<dbReference type="STRING" id="717959.AL1_21450"/>
<dbReference type="AlphaFoldDB" id="D4IND1"/>
<evidence type="ECO:0000313" key="2">
    <source>
        <dbReference type="EMBL" id="CBK64443.1"/>
    </source>
</evidence>
<dbReference type="SUPFAM" id="SSF142433">
    <property type="entry name" value="CinA-like"/>
    <property type="match status" value="1"/>
</dbReference>
<dbReference type="OrthoDB" id="9801454at2"/>
<dbReference type="PROSITE" id="PS51257">
    <property type="entry name" value="PROKAR_LIPOPROTEIN"/>
    <property type="match status" value="1"/>
</dbReference>
<dbReference type="Gene3D" id="3.90.950.20">
    <property type="entry name" value="CinA-like"/>
    <property type="match status" value="1"/>
</dbReference>
<feature type="domain" description="CinA C-terminal" evidence="1">
    <location>
        <begin position="21"/>
        <end position="170"/>
    </location>
</feature>
<name>D4IND1_9BACT</name>